<keyword evidence="5 8" id="KW-0012">Acyltransferase</keyword>
<comment type="cofactor">
    <cofactor evidence="8">
        <name>(R)-lipoate</name>
        <dbReference type="ChEBI" id="CHEBI:83088"/>
    </cofactor>
    <text evidence="8">Binds 1 lipoyl cofactor covalently.</text>
</comment>
<evidence type="ECO:0000259" key="11">
    <source>
        <dbReference type="PROSITE" id="PS51826"/>
    </source>
</evidence>
<dbReference type="InterPro" id="IPR006257">
    <property type="entry name" value="LAT1"/>
</dbReference>
<keyword evidence="12" id="KW-0670">Pyruvate</keyword>
<comment type="catalytic activity">
    <reaction evidence="7 8">
        <text>N(6)-[(R)-dihydrolipoyl]-L-lysyl-[protein] + acetyl-CoA = N(6)-[(R)-S(8)-acetyldihydrolipoyl]-L-lysyl-[protein] + CoA</text>
        <dbReference type="Rhea" id="RHEA:17017"/>
        <dbReference type="Rhea" id="RHEA-COMP:10475"/>
        <dbReference type="Rhea" id="RHEA-COMP:10478"/>
        <dbReference type="ChEBI" id="CHEBI:57287"/>
        <dbReference type="ChEBI" id="CHEBI:57288"/>
        <dbReference type="ChEBI" id="CHEBI:83100"/>
        <dbReference type="ChEBI" id="CHEBI:83111"/>
        <dbReference type="EC" id="2.3.1.12"/>
    </reaction>
</comment>
<dbReference type="Pfam" id="PF02817">
    <property type="entry name" value="E3_binding"/>
    <property type="match status" value="1"/>
</dbReference>
<gene>
    <name evidence="12" type="ORF">COB11_01115</name>
</gene>
<dbReference type="PROSITE" id="PS50968">
    <property type="entry name" value="BIOTINYL_LIPOYL"/>
    <property type="match status" value="1"/>
</dbReference>
<dbReference type="FunFam" id="2.40.50.100:FF:000010">
    <property type="entry name" value="Acetyltransferase component of pyruvate dehydrogenase complex"/>
    <property type="match status" value="1"/>
</dbReference>
<comment type="similarity">
    <text evidence="1 8">Belongs to the 2-oxoacid dehydrogenase family.</text>
</comment>
<keyword evidence="4 8" id="KW-0450">Lipoyl</keyword>
<dbReference type="PROSITE" id="PS51826">
    <property type="entry name" value="PSBD"/>
    <property type="match status" value="1"/>
</dbReference>
<evidence type="ECO:0000256" key="9">
    <source>
        <dbReference type="SAM" id="MobiDB-lite"/>
    </source>
</evidence>
<dbReference type="PANTHER" id="PTHR23151:SF90">
    <property type="entry name" value="DIHYDROLIPOYLLYSINE-RESIDUE ACETYLTRANSFERASE COMPONENT OF PYRUVATE DEHYDROGENASE COMPLEX, MITOCHONDRIAL-RELATED"/>
    <property type="match status" value="1"/>
</dbReference>
<dbReference type="InterPro" id="IPR001078">
    <property type="entry name" value="2-oxoacid_DH_actylTfrase"/>
</dbReference>
<dbReference type="NCBIfam" id="TIGR01349">
    <property type="entry name" value="PDHac_trf_mito"/>
    <property type="match status" value="1"/>
</dbReference>
<name>A0A2A4YM69_UNCAE</name>
<comment type="subunit">
    <text evidence="2">Forms a 24-polypeptide structural core with octahedral symmetry.</text>
</comment>
<evidence type="ECO:0000256" key="4">
    <source>
        <dbReference type="ARBA" id="ARBA00022823"/>
    </source>
</evidence>
<dbReference type="InterPro" id="IPR045257">
    <property type="entry name" value="E2/Pdx1"/>
</dbReference>
<feature type="domain" description="Lipoyl-binding" evidence="10">
    <location>
        <begin position="2"/>
        <end position="77"/>
    </location>
</feature>
<comment type="function">
    <text evidence="6">The pyruvate dehydrogenase complex catalyzes the overall conversion of pyruvate to acetyl-CoA and CO(2). It contains multiple copies of three enzymatic components: pyruvate dehydrogenase (E1), dihydrolipoamide acetyltransferase (E2) and lipoamide dehydrogenase (E3).</text>
</comment>
<feature type="region of interest" description="Disordered" evidence="9">
    <location>
        <begin position="92"/>
        <end position="124"/>
    </location>
</feature>
<dbReference type="PANTHER" id="PTHR23151">
    <property type="entry name" value="DIHYDROLIPOAMIDE ACETYL/SUCCINYL-TRANSFERASE-RELATED"/>
    <property type="match status" value="1"/>
</dbReference>
<accession>A0A2A4YM69</accession>
<dbReference type="EMBL" id="NVUU01000008">
    <property type="protein sequence ID" value="PCI95824.1"/>
    <property type="molecule type" value="Genomic_DNA"/>
</dbReference>
<dbReference type="Proteomes" id="UP000217838">
    <property type="component" value="Unassembled WGS sequence"/>
</dbReference>
<protein>
    <recommendedName>
        <fullName evidence="8">Acetyltransferase component of pyruvate dehydrogenase complex</fullName>
        <ecNumber evidence="8">2.3.1.12</ecNumber>
    </recommendedName>
</protein>
<dbReference type="AlphaFoldDB" id="A0A2A4YM69"/>
<feature type="compositionally biased region" description="Polar residues" evidence="9">
    <location>
        <begin position="112"/>
        <end position="124"/>
    </location>
</feature>
<evidence type="ECO:0000256" key="8">
    <source>
        <dbReference type="RuleBase" id="RU361137"/>
    </source>
</evidence>
<evidence type="ECO:0000256" key="1">
    <source>
        <dbReference type="ARBA" id="ARBA00007317"/>
    </source>
</evidence>
<dbReference type="InterPro" id="IPR036625">
    <property type="entry name" value="E3-bd_dom_sf"/>
</dbReference>
<dbReference type="Gene3D" id="4.10.320.10">
    <property type="entry name" value="E3-binding domain"/>
    <property type="match status" value="1"/>
</dbReference>
<dbReference type="SUPFAM" id="SSF47005">
    <property type="entry name" value="Peripheral subunit-binding domain of 2-oxo acid dehydrogenase complex"/>
    <property type="match status" value="1"/>
</dbReference>
<feature type="compositionally biased region" description="Basic and acidic residues" evidence="9">
    <location>
        <begin position="92"/>
        <end position="110"/>
    </location>
</feature>
<dbReference type="GO" id="GO:0004742">
    <property type="term" value="F:dihydrolipoyllysine-residue acetyltransferase activity"/>
    <property type="evidence" value="ECO:0007669"/>
    <property type="project" value="UniProtKB-UniRule"/>
</dbReference>
<keyword evidence="3 8" id="KW-0808">Transferase</keyword>
<evidence type="ECO:0000256" key="3">
    <source>
        <dbReference type="ARBA" id="ARBA00022679"/>
    </source>
</evidence>
<dbReference type="InterPro" id="IPR000089">
    <property type="entry name" value="Biotin_lipoyl"/>
</dbReference>
<dbReference type="GO" id="GO:0045254">
    <property type="term" value="C:pyruvate dehydrogenase complex"/>
    <property type="evidence" value="ECO:0007669"/>
    <property type="project" value="UniProtKB-UniRule"/>
</dbReference>
<proteinExistence type="inferred from homology"/>
<dbReference type="SUPFAM" id="SSF51230">
    <property type="entry name" value="Single hybrid motif"/>
    <property type="match status" value="1"/>
</dbReference>
<evidence type="ECO:0000313" key="13">
    <source>
        <dbReference type="Proteomes" id="UP000217838"/>
    </source>
</evidence>
<dbReference type="GO" id="GO:0006086">
    <property type="term" value="P:pyruvate decarboxylation to acetyl-CoA"/>
    <property type="evidence" value="ECO:0007669"/>
    <property type="project" value="InterPro"/>
</dbReference>
<evidence type="ECO:0000313" key="12">
    <source>
        <dbReference type="EMBL" id="PCI95824.1"/>
    </source>
</evidence>
<dbReference type="InterPro" id="IPR011053">
    <property type="entry name" value="Single_hybrid_motif"/>
</dbReference>
<evidence type="ECO:0000259" key="10">
    <source>
        <dbReference type="PROSITE" id="PS50968"/>
    </source>
</evidence>
<reference evidence="13" key="1">
    <citation type="submission" date="2017-08" db="EMBL/GenBank/DDBJ databases">
        <title>A dynamic microbial community with high functional redundancy inhabits the cold, oxic subseafloor aquifer.</title>
        <authorList>
            <person name="Tully B.J."/>
            <person name="Wheat C.G."/>
            <person name="Glazer B.T."/>
            <person name="Huber J.A."/>
        </authorList>
    </citation>
    <scope>NUCLEOTIDE SEQUENCE [LARGE SCALE GENOMIC DNA]</scope>
</reference>
<dbReference type="InterPro" id="IPR004167">
    <property type="entry name" value="PSBD"/>
</dbReference>
<dbReference type="Gene3D" id="2.40.50.100">
    <property type="match status" value="1"/>
</dbReference>
<dbReference type="InterPro" id="IPR023213">
    <property type="entry name" value="CAT-like_dom_sf"/>
</dbReference>
<feature type="domain" description="Peripheral subunit-binding (PSBD)" evidence="11">
    <location>
        <begin position="148"/>
        <end position="185"/>
    </location>
</feature>
<dbReference type="CDD" id="cd06849">
    <property type="entry name" value="lipoyl_domain"/>
    <property type="match status" value="1"/>
</dbReference>
<evidence type="ECO:0000256" key="2">
    <source>
        <dbReference type="ARBA" id="ARBA00011484"/>
    </source>
</evidence>
<organism evidence="12 13">
    <name type="scientific">Aerophobetes bacterium</name>
    <dbReference type="NCBI Taxonomy" id="2030807"/>
    <lineage>
        <taxon>Bacteria</taxon>
        <taxon>Candidatus Aerophobota</taxon>
    </lineage>
</organism>
<dbReference type="Gene3D" id="3.30.559.10">
    <property type="entry name" value="Chloramphenicol acetyltransferase-like domain"/>
    <property type="match status" value="1"/>
</dbReference>
<evidence type="ECO:0000256" key="7">
    <source>
        <dbReference type="ARBA" id="ARBA00048370"/>
    </source>
</evidence>
<dbReference type="Pfam" id="PF00198">
    <property type="entry name" value="2-oxoacid_dh"/>
    <property type="match status" value="1"/>
</dbReference>
<evidence type="ECO:0000256" key="6">
    <source>
        <dbReference type="ARBA" id="ARBA00025211"/>
    </source>
</evidence>
<dbReference type="Pfam" id="PF00364">
    <property type="entry name" value="Biotin_lipoyl"/>
    <property type="match status" value="1"/>
</dbReference>
<sequence>MPSTLTMPKLSPTMEEGTLVKWMKKEGDKVSSGDVLFEVATDKATVEYNAIDDGFLRKILVKEGQNAKVNQAVAIFTETKDESIEGYKVEGEEKVEKVAETSEEKPEEAPASKQSSQTSFSQVGFSPVPPIKDYEFKWPRDDISSKILASPLAKKLAKEKGIDLASVKGSGPNKRVMSKDVDLGQPDAAASFGRRSAPTCTAGAFEEEPLTQMRKIIAERLQASKTFIPHFYVRQTINADSIVDLREQLKASGIKVTFNDFIVRASAIALKEHPEINSGFDSINGKIIRFKTIDISIAVSVESGLITPIIRHADYKNMGELSSEVKVLASKAKDGSLQPHEFQGGSFTISNLGMYGIDDFVAVINPPQASILAVGGIIERPIVKDEEIAVGKTLTLTLSSDHRVVDGADAANFLRTLKKYLENPAILLI</sequence>
<comment type="caution">
    <text evidence="12">The sequence shown here is derived from an EMBL/GenBank/DDBJ whole genome shotgun (WGS) entry which is preliminary data.</text>
</comment>
<dbReference type="EC" id="2.3.1.12" evidence="8"/>
<dbReference type="SUPFAM" id="SSF52777">
    <property type="entry name" value="CoA-dependent acyltransferases"/>
    <property type="match status" value="1"/>
</dbReference>
<evidence type="ECO:0000256" key="5">
    <source>
        <dbReference type="ARBA" id="ARBA00023315"/>
    </source>
</evidence>